<keyword evidence="3" id="KW-1185">Reference proteome</keyword>
<sequence>MLRIRQARPEDHTEISVLVVTTFGQNNEHRLIEALRAAGAVTLELVALLEDRIVGHVCFSRFDVPPGWWVLAPVSVTTAYQNRGIGSELVRYGLDQARQQRAGAVVVVGNPDYYRRFGFVFDGPAHLSSPYPAQYTGLYPIAPETAAAAVALRYPAAFEEA</sequence>
<dbReference type="Proteomes" id="UP000609121">
    <property type="component" value="Unassembled WGS sequence"/>
</dbReference>
<dbReference type="AlphaFoldDB" id="A0A8J7CL08"/>
<name>A0A8J7CL08_9RHOB</name>
<evidence type="ECO:0000259" key="1">
    <source>
        <dbReference type="PROSITE" id="PS51186"/>
    </source>
</evidence>
<protein>
    <submittedName>
        <fullName evidence="2">N-acetyltransferase</fullName>
    </submittedName>
</protein>
<accession>A0A8J7CL08</accession>
<feature type="domain" description="N-acetyltransferase" evidence="1">
    <location>
        <begin position="2"/>
        <end position="157"/>
    </location>
</feature>
<proteinExistence type="predicted"/>
<reference evidence="2" key="1">
    <citation type="submission" date="2020-09" db="EMBL/GenBank/DDBJ databases">
        <title>A novel bacterium of genus Mangrovicoccus, isolated from South China Sea.</title>
        <authorList>
            <person name="Huang H."/>
            <person name="Mo K."/>
            <person name="Hu Y."/>
        </authorList>
    </citation>
    <scope>NUCLEOTIDE SEQUENCE</scope>
    <source>
        <strain evidence="2">HB182678</strain>
    </source>
</reference>
<dbReference type="CDD" id="cd04301">
    <property type="entry name" value="NAT_SF"/>
    <property type="match status" value="1"/>
</dbReference>
<comment type="caution">
    <text evidence="2">The sequence shown here is derived from an EMBL/GenBank/DDBJ whole genome shotgun (WGS) entry which is preliminary data.</text>
</comment>
<dbReference type="EMBL" id="JACVXA010000046">
    <property type="protein sequence ID" value="MBE3639421.1"/>
    <property type="molecule type" value="Genomic_DNA"/>
</dbReference>
<dbReference type="InterPro" id="IPR016181">
    <property type="entry name" value="Acyl_CoA_acyltransferase"/>
</dbReference>
<gene>
    <name evidence="2" type="ORF">ICN82_14565</name>
</gene>
<dbReference type="Pfam" id="PF00583">
    <property type="entry name" value="Acetyltransf_1"/>
    <property type="match status" value="1"/>
</dbReference>
<dbReference type="PROSITE" id="PS51186">
    <property type="entry name" value="GNAT"/>
    <property type="match status" value="1"/>
</dbReference>
<dbReference type="Gene3D" id="3.40.630.30">
    <property type="match status" value="1"/>
</dbReference>
<dbReference type="GO" id="GO:0016747">
    <property type="term" value="F:acyltransferase activity, transferring groups other than amino-acyl groups"/>
    <property type="evidence" value="ECO:0007669"/>
    <property type="project" value="InterPro"/>
</dbReference>
<dbReference type="InterPro" id="IPR000182">
    <property type="entry name" value="GNAT_dom"/>
</dbReference>
<dbReference type="SUPFAM" id="SSF55729">
    <property type="entry name" value="Acyl-CoA N-acyltransferases (Nat)"/>
    <property type="match status" value="1"/>
</dbReference>
<dbReference type="RefSeq" id="WP_193184089.1">
    <property type="nucleotide sequence ID" value="NZ_JACVXA010000046.1"/>
</dbReference>
<evidence type="ECO:0000313" key="3">
    <source>
        <dbReference type="Proteomes" id="UP000609121"/>
    </source>
</evidence>
<organism evidence="2 3">
    <name type="scientific">Mangrovicoccus algicola</name>
    <dbReference type="NCBI Taxonomy" id="2771008"/>
    <lineage>
        <taxon>Bacteria</taxon>
        <taxon>Pseudomonadati</taxon>
        <taxon>Pseudomonadota</taxon>
        <taxon>Alphaproteobacteria</taxon>
        <taxon>Rhodobacterales</taxon>
        <taxon>Paracoccaceae</taxon>
        <taxon>Mangrovicoccus</taxon>
    </lineage>
</organism>
<evidence type="ECO:0000313" key="2">
    <source>
        <dbReference type="EMBL" id="MBE3639421.1"/>
    </source>
</evidence>